<organism evidence="3 4">
    <name type="scientific">Capsella rubella</name>
    <dbReference type="NCBI Taxonomy" id="81985"/>
    <lineage>
        <taxon>Eukaryota</taxon>
        <taxon>Viridiplantae</taxon>
        <taxon>Streptophyta</taxon>
        <taxon>Embryophyta</taxon>
        <taxon>Tracheophyta</taxon>
        <taxon>Spermatophyta</taxon>
        <taxon>Magnoliopsida</taxon>
        <taxon>eudicotyledons</taxon>
        <taxon>Gunneridae</taxon>
        <taxon>Pentapetalae</taxon>
        <taxon>rosids</taxon>
        <taxon>malvids</taxon>
        <taxon>Brassicales</taxon>
        <taxon>Brassicaceae</taxon>
        <taxon>Camelineae</taxon>
        <taxon>Capsella</taxon>
    </lineage>
</organism>
<evidence type="ECO:0000313" key="4">
    <source>
        <dbReference type="Proteomes" id="UP000029121"/>
    </source>
</evidence>
<feature type="compositionally biased region" description="Basic and acidic residues" evidence="1">
    <location>
        <begin position="276"/>
        <end position="288"/>
    </location>
</feature>
<evidence type="ECO:0000259" key="2">
    <source>
        <dbReference type="Pfam" id="PF14244"/>
    </source>
</evidence>
<dbReference type="Pfam" id="PF14244">
    <property type="entry name" value="Retrotran_gag_3"/>
    <property type="match status" value="1"/>
</dbReference>
<dbReference type="InterPro" id="IPR029472">
    <property type="entry name" value="Copia-like_N"/>
</dbReference>
<name>R0HQR6_9BRAS</name>
<dbReference type="eggNOG" id="KOG0017">
    <property type="taxonomic scope" value="Eukaryota"/>
</dbReference>
<dbReference type="PANTHER" id="PTHR37610:SF101">
    <property type="entry name" value="(RAPE) HYPOTHETICAL PROTEIN"/>
    <property type="match status" value="1"/>
</dbReference>
<accession>R0HQR6</accession>
<proteinExistence type="predicted"/>
<reference evidence="4" key="1">
    <citation type="journal article" date="2013" name="Nat. Genet.">
        <title>The Capsella rubella genome and the genomic consequences of rapid mating system evolution.</title>
        <authorList>
            <person name="Slotte T."/>
            <person name="Hazzouri K.M."/>
            <person name="Agren J.A."/>
            <person name="Koenig D."/>
            <person name="Maumus F."/>
            <person name="Guo Y.L."/>
            <person name="Steige K."/>
            <person name="Platts A.E."/>
            <person name="Escobar J.S."/>
            <person name="Newman L.K."/>
            <person name="Wang W."/>
            <person name="Mandakova T."/>
            <person name="Vello E."/>
            <person name="Smith L.M."/>
            <person name="Henz S.R."/>
            <person name="Steffen J."/>
            <person name="Takuno S."/>
            <person name="Brandvain Y."/>
            <person name="Coop G."/>
            <person name="Andolfatto P."/>
            <person name="Hu T.T."/>
            <person name="Blanchette M."/>
            <person name="Clark R.M."/>
            <person name="Quesneville H."/>
            <person name="Nordborg M."/>
            <person name="Gaut B.S."/>
            <person name="Lysak M.A."/>
            <person name="Jenkins J."/>
            <person name="Grimwood J."/>
            <person name="Chapman J."/>
            <person name="Prochnik S."/>
            <person name="Shu S."/>
            <person name="Rokhsar D."/>
            <person name="Schmutz J."/>
            <person name="Weigel D."/>
            <person name="Wright S.I."/>
        </authorList>
    </citation>
    <scope>NUCLEOTIDE SEQUENCE [LARGE SCALE GENOMIC DNA]</scope>
    <source>
        <strain evidence="4">cv. Monte Gargano</strain>
    </source>
</reference>
<feature type="non-terminal residue" evidence="3">
    <location>
        <position position="361"/>
    </location>
</feature>
<evidence type="ECO:0000256" key="1">
    <source>
        <dbReference type="SAM" id="MobiDB-lite"/>
    </source>
</evidence>
<protein>
    <recommendedName>
        <fullName evidence="2">Retrotransposon Copia-like N-terminal domain-containing protein</fullName>
    </recommendedName>
</protein>
<dbReference type="EMBL" id="KB870807">
    <property type="protein sequence ID" value="EOA32124.1"/>
    <property type="molecule type" value="Genomic_DNA"/>
</dbReference>
<dbReference type="Proteomes" id="UP000029121">
    <property type="component" value="Unassembled WGS sequence"/>
</dbReference>
<sequence>MLVRYLILSSSLLDMKKTGLPAAYQLATTDNPCVVIAQVQFNVRTVLRVKKKFGFVDGSVKEPAKEAAEYEDWISAKSMVTLWILNTVDPKVRRTLAIKEDPMELWKEIKDCFSEGNGPRIQEIKAELMLCCQGTMAVIEYFGKLQVLWENMTNNETPLTCTCDGCSCNLKVKLEKKREDDRIHHFLLGLDVTIYGGLRTTIIVYSKVKLVERVNIVMRGREQQASQVAFLALRSDVSVGNTNKSKLVCSSCTRTGHTAETCFQVIGYPEWWGDRSRRGGRGGREAGRGRGSIPRANAVVAQPLHDVSVEAERSGYTGLTNEQWSTLIKFFDEKQGTSTRLNGMSLSLDWVLDTRASGHMT</sequence>
<gene>
    <name evidence="3" type="ORF">CARUB_v10015375mg</name>
</gene>
<feature type="region of interest" description="Disordered" evidence="1">
    <location>
        <begin position="276"/>
        <end position="295"/>
    </location>
</feature>
<feature type="domain" description="Retrotransposon Copia-like N-terminal" evidence="2">
    <location>
        <begin position="43"/>
        <end position="64"/>
    </location>
</feature>
<keyword evidence="4" id="KW-1185">Reference proteome</keyword>
<dbReference type="PANTHER" id="PTHR37610">
    <property type="entry name" value="CCHC-TYPE DOMAIN-CONTAINING PROTEIN"/>
    <property type="match status" value="1"/>
</dbReference>
<dbReference type="AlphaFoldDB" id="R0HQR6"/>
<evidence type="ECO:0000313" key="3">
    <source>
        <dbReference type="EMBL" id="EOA32124.1"/>
    </source>
</evidence>